<gene>
    <name evidence="2" type="ORF">ATE48_09950</name>
</gene>
<feature type="transmembrane region" description="Helical" evidence="1">
    <location>
        <begin position="86"/>
        <end position="107"/>
    </location>
</feature>
<organism evidence="2 3">
    <name type="scientific">Candidatus Viadribacter manganicus</name>
    <dbReference type="NCBI Taxonomy" id="1759059"/>
    <lineage>
        <taxon>Bacteria</taxon>
        <taxon>Pseudomonadati</taxon>
        <taxon>Pseudomonadota</taxon>
        <taxon>Alphaproteobacteria</taxon>
        <taxon>Hyphomonadales</taxon>
        <taxon>Hyphomonadaceae</taxon>
        <taxon>Candidatus Viadribacter</taxon>
    </lineage>
</organism>
<keyword evidence="1" id="KW-1133">Transmembrane helix</keyword>
<evidence type="ECO:0000313" key="3">
    <source>
        <dbReference type="Proteomes" id="UP000092498"/>
    </source>
</evidence>
<evidence type="ECO:0000313" key="2">
    <source>
        <dbReference type="EMBL" id="ANP46217.1"/>
    </source>
</evidence>
<evidence type="ECO:0008006" key="4">
    <source>
        <dbReference type="Google" id="ProtNLM"/>
    </source>
</evidence>
<dbReference type="Proteomes" id="UP000092498">
    <property type="component" value="Chromosome"/>
</dbReference>
<dbReference type="KEGG" id="cbot:ATE48_09950"/>
<dbReference type="EMBL" id="CP013244">
    <property type="protein sequence ID" value="ANP46217.1"/>
    <property type="molecule type" value="Genomic_DNA"/>
</dbReference>
<dbReference type="RefSeq" id="WP_066770855.1">
    <property type="nucleotide sequence ID" value="NZ_CP013244.1"/>
</dbReference>
<feature type="transmembrane region" description="Helical" evidence="1">
    <location>
        <begin position="30"/>
        <end position="50"/>
    </location>
</feature>
<keyword evidence="1" id="KW-0472">Membrane</keyword>
<accession>A0A1B1AI33</accession>
<dbReference type="STRING" id="1759059.ATE48_09950"/>
<protein>
    <recommendedName>
        <fullName evidence="4">Major facilitator superfamily (MFS) profile domain-containing protein</fullName>
    </recommendedName>
</protein>
<proteinExistence type="predicted"/>
<keyword evidence="1" id="KW-0812">Transmembrane</keyword>
<dbReference type="AlphaFoldDB" id="A0A1B1AI33"/>
<feature type="transmembrane region" description="Helical" evidence="1">
    <location>
        <begin position="62"/>
        <end position="80"/>
    </location>
</feature>
<name>A0A1B1AI33_9PROT</name>
<keyword evidence="3" id="KW-1185">Reference proteome</keyword>
<evidence type="ECO:0000256" key="1">
    <source>
        <dbReference type="SAM" id="Phobius"/>
    </source>
</evidence>
<sequence>MTWFGTVSAWAAVLVGLAFGALTAMSFDWQSPAVALINGISAILLLLAAFRTLRKMSGGLRLLCGAWGLIAGLSIERLFAFSELNVWAVIVLTLASISALGLALTVLHKESK</sequence>
<dbReference type="InParanoid" id="A0A1B1AI33"/>
<reference evidence="2 3" key="1">
    <citation type="submission" date="2015-11" db="EMBL/GenBank/DDBJ databases">
        <title>Whole-Genome Sequence of Candidatus Oderbacter manganicum from the National Park Lower Oder Valley, Germany.</title>
        <authorList>
            <person name="Braun B."/>
            <person name="Liere K."/>
            <person name="Szewzyk U."/>
        </authorList>
    </citation>
    <scope>NUCLEOTIDE SEQUENCE [LARGE SCALE GENOMIC DNA]</scope>
    <source>
        <strain evidence="2 3">OTSz_A_272</strain>
    </source>
</reference>